<dbReference type="Pfam" id="PF13508">
    <property type="entry name" value="Acetyltransf_7"/>
    <property type="match status" value="1"/>
</dbReference>
<reference evidence="2 3" key="1">
    <citation type="journal article" date="2022" name="IScience">
        <title>An ultrasensitive nanofiber-based assay for enzymatic hydrolysis and deep-sea microbial degradation of cellulose.</title>
        <authorList>
            <person name="Tsudome M."/>
            <person name="Tachioka M."/>
            <person name="Miyazaki M."/>
            <person name="Uchimura K."/>
            <person name="Tsuda M."/>
            <person name="Takaki Y."/>
            <person name="Deguchi S."/>
        </authorList>
    </citation>
    <scope>NUCLEOTIDE SEQUENCE [LARGE SCALE GENOMIC DNA]</scope>
    <source>
        <strain evidence="2 3">GE09</strain>
    </source>
</reference>
<dbReference type="AlphaFoldDB" id="A0AAN2BLJ3"/>
<dbReference type="PROSITE" id="PS51186">
    <property type="entry name" value="GNAT"/>
    <property type="match status" value="1"/>
</dbReference>
<gene>
    <name evidence="2" type="ORF">MARGE09_P3291</name>
</gene>
<evidence type="ECO:0000313" key="2">
    <source>
        <dbReference type="EMBL" id="BCD99090.1"/>
    </source>
</evidence>
<dbReference type="Gene3D" id="3.40.630.30">
    <property type="match status" value="1"/>
</dbReference>
<sequence>MNMNKPDVKIIDVCDAPKLIPIVAHWHHAEWAHLNPGQALPARIKKMSAYLKVSTNAQGTDSFTPKLFVALNGEALPVGTAALDLHDMDNQPMLSPWLASVFVLPEYRQQGIATALVKYAVKVAVDEMGIKRMHLFTPNHRPFYERLGWVHSQRLSYYGEPVDLMYYQ</sequence>
<accession>A0AAN2BLJ3</accession>
<dbReference type="GO" id="GO:1905502">
    <property type="term" value="F:acetyl-CoA binding"/>
    <property type="evidence" value="ECO:0007669"/>
    <property type="project" value="TreeGrafter"/>
</dbReference>
<dbReference type="RefSeq" id="WP_236984008.1">
    <property type="nucleotide sequence ID" value="NZ_AP023086.1"/>
</dbReference>
<evidence type="ECO:0000259" key="1">
    <source>
        <dbReference type="PROSITE" id="PS51186"/>
    </source>
</evidence>
<protein>
    <recommendedName>
        <fullName evidence="1">N-acetyltransferase domain-containing protein</fullName>
    </recommendedName>
</protein>
<dbReference type="InterPro" id="IPR000182">
    <property type="entry name" value="GNAT_dom"/>
</dbReference>
<dbReference type="SUPFAM" id="SSF55729">
    <property type="entry name" value="Acyl-CoA N-acyltransferases (Nat)"/>
    <property type="match status" value="1"/>
</dbReference>
<evidence type="ECO:0000313" key="3">
    <source>
        <dbReference type="Proteomes" id="UP001320119"/>
    </source>
</evidence>
<proteinExistence type="predicted"/>
<feature type="domain" description="N-acetyltransferase" evidence="1">
    <location>
        <begin position="11"/>
        <end position="168"/>
    </location>
</feature>
<keyword evidence="3" id="KW-1185">Reference proteome</keyword>
<dbReference type="GO" id="GO:0005737">
    <property type="term" value="C:cytoplasm"/>
    <property type="evidence" value="ECO:0007669"/>
    <property type="project" value="TreeGrafter"/>
</dbReference>
<dbReference type="EMBL" id="AP023086">
    <property type="protein sequence ID" value="BCD99090.1"/>
    <property type="molecule type" value="Genomic_DNA"/>
</dbReference>
<dbReference type="CDD" id="cd04301">
    <property type="entry name" value="NAT_SF"/>
    <property type="match status" value="1"/>
</dbReference>
<dbReference type="PANTHER" id="PTHR13538:SF4">
    <property type="entry name" value="N-ALPHA-ACETYLTRANSFERASE 80"/>
    <property type="match status" value="1"/>
</dbReference>
<organism evidence="2 3">
    <name type="scientific">Marinagarivorans cellulosilyticus</name>
    <dbReference type="NCBI Taxonomy" id="2721545"/>
    <lineage>
        <taxon>Bacteria</taxon>
        <taxon>Pseudomonadati</taxon>
        <taxon>Pseudomonadota</taxon>
        <taxon>Gammaproteobacteria</taxon>
        <taxon>Cellvibrionales</taxon>
        <taxon>Cellvibrionaceae</taxon>
        <taxon>Marinagarivorans</taxon>
    </lineage>
</organism>
<dbReference type="GO" id="GO:0008080">
    <property type="term" value="F:N-acetyltransferase activity"/>
    <property type="evidence" value="ECO:0007669"/>
    <property type="project" value="InterPro"/>
</dbReference>
<dbReference type="InterPro" id="IPR016181">
    <property type="entry name" value="Acyl_CoA_acyltransferase"/>
</dbReference>
<name>A0AAN2BLJ3_9GAMM</name>
<dbReference type="KEGG" id="marq:MARGE09_P3291"/>
<dbReference type="InterPro" id="IPR039840">
    <property type="entry name" value="NAA80"/>
</dbReference>
<dbReference type="Proteomes" id="UP001320119">
    <property type="component" value="Chromosome"/>
</dbReference>
<dbReference type="PANTHER" id="PTHR13538">
    <property type="entry name" value="N-ACETYLTRANSFERASE 6"/>
    <property type="match status" value="1"/>
</dbReference>